<dbReference type="InterPro" id="IPR023198">
    <property type="entry name" value="PGP-like_dom2"/>
</dbReference>
<dbReference type="InterPro" id="IPR023214">
    <property type="entry name" value="HAD_sf"/>
</dbReference>
<protein>
    <submittedName>
        <fullName evidence="1">HAD-superfamily hydrolase, subfamily IA, variant 3</fullName>
    </submittedName>
</protein>
<keyword evidence="1" id="KW-0378">Hydrolase</keyword>
<dbReference type="Gene3D" id="3.40.50.1000">
    <property type="entry name" value="HAD superfamily/HAD-like"/>
    <property type="match status" value="1"/>
</dbReference>
<dbReference type="SUPFAM" id="SSF56784">
    <property type="entry name" value="HAD-like"/>
    <property type="match status" value="1"/>
</dbReference>
<dbReference type="InterPro" id="IPR036412">
    <property type="entry name" value="HAD-like_sf"/>
</dbReference>
<evidence type="ECO:0000313" key="1">
    <source>
        <dbReference type="EMBL" id="CDM29845.1"/>
    </source>
</evidence>
<gene>
    <name evidence="1" type="ORF">PROQFM164_S01g003658</name>
</gene>
<keyword evidence="2" id="KW-1185">Reference proteome</keyword>
<dbReference type="AlphaFoldDB" id="W6Q0N9"/>
<proteinExistence type="predicted"/>
<dbReference type="Pfam" id="PF00702">
    <property type="entry name" value="Hydrolase"/>
    <property type="match status" value="1"/>
</dbReference>
<dbReference type="EMBL" id="HG792015">
    <property type="protein sequence ID" value="CDM29845.1"/>
    <property type="molecule type" value="Genomic_DNA"/>
</dbReference>
<dbReference type="NCBIfam" id="TIGR01509">
    <property type="entry name" value="HAD-SF-IA-v3"/>
    <property type="match status" value="1"/>
</dbReference>
<accession>W6Q0N9</accession>
<dbReference type="OMA" id="WEPSAMY"/>
<dbReference type="InterPro" id="IPR006439">
    <property type="entry name" value="HAD-SF_hydro_IA"/>
</dbReference>
<dbReference type="Gene3D" id="1.10.150.240">
    <property type="entry name" value="Putative phosphatase, domain 2"/>
    <property type="match status" value="1"/>
</dbReference>
<dbReference type="STRING" id="1365484.W6Q0N9"/>
<reference evidence="1" key="1">
    <citation type="journal article" date="2014" name="Nat. Commun.">
        <title>Multiple recent horizontal transfers of a large genomic region in cheese making fungi.</title>
        <authorList>
            <person name="Cheeseman K."/>
            <person name="Ropars J."/>
            <person name="Renault P."/>
            <person name="Dupont J."/>
            <person name="Gouzy J."/>
            <person name="Branca A."/>
            <person name="Abraham A.L."/>
            <person name="Ceppi M."/>
            <person name="Conseiller E."/>
            <person name="Debuchy R."/>
            <person name="Malagnac F."/>
            <person name="Goarin A."/>
            <person name="Silar P."/>
            <person name="Lacoste S."/>
            <person name="Sallet E."/>
            <person name="Bensimon A."/>
            <person name="Giraud T."/>
            <person name="Brygoo Y."/>
        </authorList>
    </citation>
    <scope>NUCLEOTIDE SEQUENCE [LARGE SCALE GENOMIC DNA]</scope>
    <source>
        <strain evidence="1">FM164</strain>
    </source>
</reference>
<evidence type="ECO:0000313" key="2">
    <source>
        <dbReference type="Proteomes" id="UP000030686"/>
    </source>
</evidence>
<sequence>MGKIIKRIPYKGVLIELKNIVLHSSMQNIELPTNTLKSILYCGATVEYQCGRITEEQYFARLASDFRHPQEEIKKAILAVRKSLCVNPKVVEALASMKAKSKGLFELYAVTNFSKEDYALVKFLGFDWSLFERVFVSSDIGMQKPELRFYQHVLNQIGLSSEQVILVDDDTSNLLAAMSMGMQGVMPSDYSLYRSILNFVDIDPIGRGTRYLHENAQKHHSFTHTGVPVKENFTQLLILELTGDRSLIDIGSHRTTWNLFIVTPVLTQADFPDDMDTTSLGITILNRPTHVANLVMDKMLQYRTSDGLMQTFFTDFKKRVDPIVCCNILNIFYQYGWGNELSETFDWVYQVLQTRTYIHGSAFYPLPEAFFFFLSRMMLRLKNHRPCVYIRMRGLLIKRLEERLSVPVDAASLAMRLIVCHQVGVRHVSGLKFLLSMQEPDGGWEIGTLYQYYSKRLWLGNRGTSTALALDAIRRCQPWLAHRF</sequence>
<name>W6Q0N9_PENRF</name>
<dbReference type="Proteomes" id="UP000030686">
    <property type="component" value="Unassembled WGS sequence"/>
</dbReference>
<dbReference type="PANTHER" id="PTHR43611:SF3">
    <property type="entry name" value="FLAVIN MONONUCLEOTIDE HYDROLASE 1, CHLOROPLATIC"/>
    <property type="match status" value="1"/>
</dbReference>
<dbReference type="PANTHER" id="PTHR43611">
    <property type="entry name" value="ALPHA-D-GLUCOSE 1-PHOSPHATE PHOSPHATASE"/>
    <property type="match status" value="1"/>
</dbReference>
<dbReference type="OrthoDB" id="2012566at2759"/>
<organism evidence="1 2">
    <name type="scientific">Penicillium roqueforti (strain FM164)</name>
    <dbReference type="NCBI Taxonomy" id="1365484"/>
    <lineage>
        <taxon>Eukaryota</taxon>
        <taxon>Fungi</taxon>
        <taxon>Dikarya</taxon>
        <taxon>Ascomycota</taxon>
        <taxon>Pezizomycotina</taxon>
        <taxon>Eurotiomycetes</taxon>
        <taxon>Eurotiomycetidae</taxon>
        <taxon>Eurotiales</taxon>
        <taxon>Aspergillaceae</taxon>
        <taxon>Penicillium</taxon>
    </lineage>
</organism>
<dbReference type="GO" id="GO:0016791">
    <property type="term" value="F:phosphatase activity"/>
    <property type="evidence" value="ECO:0007669"/>
    <property type="project" value="UniProtKB-ARBA"/>
</dbReference>